<dbReference type="PANTHER" id="PTHR34180:SF1">
    <property type="entry name" value="BETA-ALANYL-DOPAMINE_CARCININE HYDROLASE"/>
    <property type="match status" value="1"/>
</dbReference>
<dbReference type="PANTHER" id="PTHR34180">
    <property type="entry name" value="PEPTIDASE C45"/>
    <property type="match status" value="1"/>
</dbReference>
<dbReference type="InterPro" id="IPR005079">
    <property type="entry name" value="Peptidase_C45_hydrolase"/>
</dbReference>
<dbReference type="eggNOG" id="COG4927">
    <property type="taxonomic scope" value="Bacteria"/>
</dbReference>
<dbReference type="InterPro" id="IPR047794">
    <property type="entry name" value="C45_proenzyme-like"/>
</dbReference>
<dbReference type="Pfam" id="PF03417">
    <property type="entry name" value="AAT"/>
    <property type="match status" value="1"/>
</dbReference>
<evidence type="ECO:0000313" key="2">
    <source>
        <dbReference type="EMBL" id="EOH80487.1"/>
    </source>
</evidence>
<dbReference type="PATRIC" id="fig|1158601.3.peg.505"/>
<comment type="caution">
    <text evidence="2">The sequence shown here is derived from an EMBL/GenBank/DDBJ whole genome shotgun (WGS) entry which is preliminary data.</text>
</comment>
<evidence type="ECO:0000313" key="5">
    <source>
        <dbReference type="Proteomes" id="UP000014148"/>
    </source>
</evidence>
<dbReference type="Proteomes" id="UP000014148">
    <property type="component" value="Unassembled WGS sequence"/>
</dbReference>
<protein>
    <recommendedName>
        <fullName evidence="1">Peptidase C45 hydrolase domain-containing protein</fullName>
    </recommendedName>
</protein>
<reference evidence="2 4" key="1">
    <citation type="submission" date="2013-02" db="EMBL/GenBank/DDBJ databases">
        <title>The Genome Sequence of Enterococcus malodoratus ATCC_43197.</title>
        <authorList>
            <consortium name="The Broad Institute Genome Sequencing Platform"/>
            <consortium name="The Broad Institute Genome Sequencing Center for Infectious Disease"/>
            <person name="Earl A.M."/>
            <person name="Gilmore M.S."/>
            <person name="Lebreton F."/>
            <person name="Walker B."/>
            <person name="Young S.K."/>
            <person name="Zeng Q."/>
            <person name="Gargeya S."/>
            <person name="Fitzgerald M."/>
            <person name="Haas B."/>
            <person name="Abouelleil A."/>
            <person name="Alvarado L."/>
            <person name="Arachchi H.M."/>
            <person name="Berlin A.M."/>
            <person name="Chapman S.B."/>
            <person name="Dewar J."/>
            <person name="Goldberg J."/>
            <person name="Griggs A."/>
            <person name="Gujja S."/>
            <person name="Hansen M."/>
            <person name="Howarth C."/>
            <person name="Imamovic A."/>
            <person name="Larimer J."/>
            <person name="McCowan C."/>
            <person name="Murphy C."/>
            <person name="Neiman D."/>
            <person name="Pearson M."/>
            <person name="Priest M."/>
            <person name="Roberts A."/>
            <person name="Saif S."/>
            <person name="Shea T."/>
            <person name="Sisk P."/>
            <person name="Sykes S."/>
            <person name="Wortman J."/>
            <person name="Nusbaum C."/>
            <person name="Birren B."/>
        </authorList>
    </citation>
    <scope>NUCLEOTIDE SEQUENCE [LARGE SCALE GENOMIC DNA]</scope>
    <source>
        <strain evidence="2 4">ATCC 43197</strain>
    </source>
</reference>
<dbReference type="InterPro" id="IPR047801">
    <property type="entry name" value="Peptidase_C45"/>
</dbReference>
<organism evidence="2 4">
    <name type="scientific">Enterococcus malodoratus ATCC 43197</name>
    <dbReference type="NCBI Taxonomy" id="1158601"/>
    <lineage>
        <taxon>Bacteria</taxon>
        <taxon>Bacillati</taxon>
        <taxon>Bacillota</taxon>
        <taxon>Bacilli</taxon>
        <taxon>Lactobacillales</taxon>
        <taxon>Enterococcaceae</taxon>
        <taxon>Enterococcus</taxon>
    </lineage>
</organism>
<accession>R2P888</accession>
<dbReference type="AlphaFoldDB" id="R2P888"/>
<proteinExistence type="predicted"/>
<feature type="domain" description="Peptidase C45 hydrolase" evidence="1">
    <location>
        <begin position="101"/>
        <end position="323"/>
    </location>
</feature>
<dbReference type="OrthoDB" id="8617387at2"/>
<dbReference type="STRING" id="71451.RV07_GL001785"/>
<dbReference type="InterPro" id="IPR029055">
    <property type="entry name" value="Ntn_hydrolases_N"/>
</dbReference>
<gene>
    <name evidence="3" type="ORF">I585_00456</name>
    <name evidence="2" type="ORF">UAI_00525</name>
</gene>
<dbReference type="EMBL" id="ASWA01000002">
    <property type="protein sequence ID" value="EOT68996.1"/>
    <property type="molecule type" value="Genomic_DNA"/>
</dbReference>
<evidence type="ECO:0000259" key="1">
    <source>
        <dbReference type="Pfam" id="PF03417"/>
    </source>
</evidence>
<evidence type="ECO:0000313" key="3">
    <source>
        <dbReference type="EMBL" id="EOT68996.1"/>
    </source>
</evidence>
<dbReference type="NCBIfam" id="NF040521">
    <property type="entry name" value="C45_proenzyme"/>
    <property type="match status" value="1"/>
</dbReference>
<dbReference type="Gene3D" id="3.60.60.10">
    <property type="entry name" value="Penicillin V Acylase, Chain A"/>
    <property type="match status" value="1"/>
</dbReference>
<name>R2P888_9ENTE</name>
<reference evidence="3 5" key="2">
    <citation type="submission" date="2013-03" db="EMBL/GenBank/DDBJ databases">
        <title>The Genome Sequence of Enterococcus malodoratus ATCC_43197 (PacBio/Illumina hybrid assembly).</title>
        <authorList>
            <consortium name="The Broad Institute Genomics Platform"/>
            <consortium name="The Broad Institute Genome Sequencing Center for Infectious Disease"/>
            <person name="Earl A."/>
            <person name="Russ C."/>
            <person name="Gilmore M."/>
            <person name="Surin D."/>
            <person name="Walker B."/>
            <person name="Young S."/>
            <person name="Zeng Q."/>
            <person name="Gargeya S."/>
            <person name="Fitzgerald M."/>
            <person name="Haas B."/>
            <person name="Abouelleil A."/>
            <person name="Allen A.W."/>
            <person name="Alvarado L."/>
            <person name="Arachchi H.M."/>
            <person name="Berlin A.M."/>
            <person name="Chapman S.B."/>
            <person name="Gainer-Dewar J."/>
            <person name="Goldberg J."/>
            <person name="Griggs A."/>
            <person name="Gujja S."/>
            <person name="Hansen M."/>
            <person name="Howarth C."/>
            <person name="Imamovic A."/>
            <person name="Ireland A."/>
            <person name="Larimer J."/>
            <person name="McCowan C."/>
            <person name="Murphy C."/>
            <person name="Pearson M."/>
            <person name="Poon T.W."/>
            <person name="Priest M."/>
            <person name="Roberts A."/>
            <person name="Saif S."/>
            <person name="Shea T."/>
            <person name="Sisk P."/>
            <person name="Sykes S."/>
            <person name="Wortman J."/>
            <person name="Nusbaum C."/>
            <person name="Birren B."/>
        </authorList>
    </citation>
    <scope>NUCLEOTIDE SEQUENCE [LARGE SCALE GENOMIC DNA]</scope>
    <source>
        <strain evidence="3 5">ATCC 43197</strain>
    </source>
</reference>
<dbReference type="EMBL" id="AJAK01000007">
    <property type="protein sequence ID" value="EOH80487.1"/>
    <property type="molecule type" value="Genomic_DNA"/>
</dbReference>
<dbReference type="RefSeq" id="WP_010739408.1">
    <property type="nucleotide sequence ID" value="NZ_KE136481.1"/>
</dbReference>
<keyword evidence="5" id="KW-1185">Reference proteome</keyword>
<dbReference type="Proteomes" id="UP000013783">
    <property type="component" value="Unassembled WGS sequence"/>
</dbReference>
<dbReference type="SUPFAM" id="SSF56235">
    <property type="entry name" value="N-terminal nucleophile aminohydrolases (Ntn hydrolases)"/>
    <property type="match status" value="1"/>
</dbReference>
<sequence length="337" mass="38289">MYHARFNGTHYEIGKRWGELIKKNGKCLLDNIPFEITQEMRDFSKACLPYYEDFFPEVIDEINGIADGQKVDSESLYTILFPMYALVRVTNCSSFIVKNERAFLLGRNSDFLTAIEKLYMNCLYSFKATESYAFSGNTTAFVEMEDGINQWGFAIALTSVFPDSIKPGMNVGLILRMLLEKCRTVAEAIDLLGKIPRCSAGTLVMADSSGAAYLVEFTNEKLVYSSLNGDGYLCATNSFHLPKVNSHKISLEDDWFAEERYETLDSYLNAHSQSMGVSEAKQLLGGEFGFICQYDRKTGKDTVWSAIYDLKNDQAYRCEGNPSRKKYKKDTRFIFNQ</sequence>
<evidence type="ECO:0000313" key="4">
    <source>
        <dbReference type="Proteomes" id="UP000013783"/>
    </source>
</evidence>